<reference evidence="2 3" key="1">
    <citation type="submission" date="2019-12" db="EMBL/GenBank/DDBJ databases">
        <authorList>
            <person name="Floudas D."/>
            <person name="Bentzer J."/>
            <person name="Ahren D."/>
            <person name="Johansson T."/>
            <person name="Persson P."/>
            <person name="Tunlid A."/>
        </authorList>
    </citation>
    <scope>NUCLEOTIDE SEQUENCE [LARGE SCALE GENOMIC DNA]</scope>
    <source>
        <strain evidence="2 3">CBS 102.39</strain>
    </source>
</reference>
<name>A0A8H4R4L8_9AGAR</name>
<feature type="compositionally biased region" description="Polar residues" evidence="1">
    <location>
        <begin position="115"/>
        <end position="125"/>
    </location>
</feature>
<dbReference type="EMBL" id="JAACJL010000005">
    <property type="protein sequence ID" value="KAF4621667.1"/>
    <property type="molecule type" value="Genomic_DNA"/>
</dbReference>
<comment type="caution">
    <text evidence="2">The sequence shown here is derived from an EMBL/GenBank/DDBJ whole genome shotgun (WGS) entry which is preliminary data.</text>
</comment>
<evidence type="ECO:0000256" key="1">
    <source>
        <dbReference type="SAM" id="MobiDB-lite"/>
    </source>
</evidence>
<accession>A0A8H4R4L8</accession>
<sequence>MWMSRKKERTFRSIYRRRWFANAAQAVSKEKEKEASEKVEDKAFVREAQGLEVVWRNRRRSCLHQRQLQSHNHLLQQHPDQVSPPVLEPTLAAPFHIHADANLIGTPTFTIKPETTSSYKSSTLARQEPLARSSPSSRPFKDDKPIIPQPLGQIKRPLSLMFDINWAAAFAFAMSLPSDEQ</sequence>
<dbReference type="Proteomes" id="UP000521872">
    <property type="component" value="Unassembled WGS sequence"/>
</dbReference>
<evidence type="ECO:0000313" key="3">
    <source>
        <dbReference type="Proteomes" id="UP000521872"/>
    </source>
</evidence>
<dbReference type="AlphaFoldDB" id="A0A8H4R4L8"/>
<evidence type="ECO:0000313" key="2">
    <source>
        <dbReference type="EMBL" id="KAF4621667.1"/>
    </source>
</evidence>
<feature type="region of interest" description="Disordered" evidence="1">
    <location>
        <begin position="115"/>
        <end position="148"/>
    </location>
</feature>
<organism evidence="2 3">
    <name type="scientific">Agrocybe pediades</name>
    <dbReference type="NCBI Taxonomy" id="84607"/>
    <lineage>
        <taxon>Eukaryota</taxon>
        <taxon>Fungi</taxon>
        <taxon>Dikarya</taxon>
        <taxon>Basidiomycota</taxon>
        <taxon>Agaricomycotina</taxon>
        <taxon>Agaricomycetes</taxon>
        <taxon>Agaricomycetidae</taxon>
        <taxon>Agaricales</taxon>
        <taxon>Agaricineae</taxon>
        <taxon>Strophariaceae</taxon>
        <taxon>Agrocybe</taxon>
    </lineage>
</organism>
<keyword evidence="3" id="KW-1185">Reference proteome</keyword>
<proteinExistence type="predicted"/>
<protein>
    <submittedName>
        <fullName evidence="2">Uncharacterized protein</fullName>
    </submittedName>
</protein>
<gene>
    <name evidence="2" type="ORF">D9613_012824</name>
</gene>